<protein>
    <recommendedName>
        <fullName evidence="4">DUF4150 domain-containing protein</fullName>
    </recommendedName>
</protein>
<proteinExistence type="predicted"/>
<comment type="caution">
    <text evidence="2">The sequence shown here is derived from an EMBL/GenBank/DDBJ whole genome shotgun (WGS) entry which is preliminary data.</text>
</comment>
<gene>
    <name evidence="2" type="ORF">EAH76_22890</name>
</gene>
<organism evidence="2 3">
    <name type="scientific">Sphingomonas glacialis</name>
    <dbReference type="NCBI Taxonomy" id="658225"/>
    <lineage>
        <taxon>Bacteria</taxon>
        <taxon>Pseudomonadati</taxon>
        <taxon>Pseudomonadota</taxon>
        <taxon>Alphaproteobacteria</taxon>
        <taxon>Sphingomonadales</taxon>
        <taxon>Sphingomonadaceae</taxon>
        <taxon>Sphingomonas</taxon>
    </lineage>
</organism>
<dbReference type="RefSeq" id="WP_140852592.1">
    <property type="nucleotide sequence ID" value="NZ_RCZC01000012.1"/>
</dbReference>
<dbReference type="OrthoDB" id="7581188at2"/>
<dbReference type="Proteomes" id="UP000319931">
    <property type="component" value="Unassembled WGS sequence"/>
</dbReference>
<keyword evidence="3" id="KW-1185">Reference proteome</keyword>
<dbReference type="AlphaFoldDB" id="A0A502FCI0"/>
<reference evidence="2 3" key="1">
    <citation type="journal article" date="2019" name="Environ. Microbiol.">
        <title>Species interactions and distinct microbial communities in high Arctic permafrost affected cryosols are associated with the CH4 and CO2 gas fluxes.</title>
        <authorList>
            <person name="Altshuler I."/>
            <person name="Hamel J."/>
            <person name="Turney S."/>
            <person name="Magnuson E."/>
            <person name="Levesque R."/>
            <person name="Greer C."/>
            <person name="Whyte L.G."/>
        </authorList>
    </citation>
    <scope>NUCLEOTIDE SEQUENCE [LARGE SCALE GENOMIC DNA]</scope>
    <source>
        <strain evidence="2 3">E6.1</strain>
    </source>
</reference>
<dbReference type="EMBL" id="RCZC01000012">
    <property type="protein sequence ID" value="TPG47009.1"/>
    <property type="molecule type" value="Genomic_DNA"/>
</dbReference>
<keyword evidence="1" id="KW-0732">Signal</keyword>
<evidence type="ECO:0000313" key="2">
    <source>
        <dbReference type="EMBL" id="TPG47009.1"/>
    </source>
</evidence>
<evidence type="ECO:0000256" key="1">
    <source>
        <dbReference type="SAM" id="SignalP"/>
    </source>
</evidence>
<evidence type="ECO:0008006" key="4">
    <source>
        <dbReference type="Google" id="ProtNLM"/>
    </source>
</evidence>
<accession>A0A502FCI0</accession>
<feature type="signal peptide" evidence="1">
    <location>
        <begin position="1"/>
        <end position="19"/>
    </location>
</feature>
<name>A0A502FCI0_9SPHN</name>
<evidence type="ECO:0000313" key="3">
    <source>
        <dbReference type="Proteomes" id="UP000319931"/>
    </source>
</evidence>
<sequence>MIVLLLAAQAATPAVPAPAAPIAFSILQPVANEPCTRRGKAVDPNDIVVCGKPLPSQALPYPDEVVLNRPKPSNPYLTGAGAMAVESSSPCATMQRGCAGGVQFFEGGTQVVRLIQKVVSPDSCCERPGEAKDFMMLAGDVAHGVGRVFKKKPDKSGRVAIALDDTPRESVILP</sequence>
<feature type="chain" id="PRO_5021425999" description="DUF4150 domain-containing protein" evidence="1">
    <location>
        <begin position="20"/>
        <end position="174"/>
    </location>
</feature>